<evidence type="ECO:0000313" key="7">
    <source>
        <dbReference type="Proteomes" id="UP000051574"/>
    </source>
</evidence>
<evidence type="ECO:0008006" key="8">
    <source>
        <dbReference type="Google" id="ProtNLM"/>
    </source>
</evidence>
<dbReference type="SUPFAM" id="SSF53098">
    <property type="entry name" value="Ribonuclease H-like"/>
    <property type="match status" value="1"/>
</dbReference>
<accession>A0A0T6B281</accession>
<dbReference type="PANTHER" id="PTHR46481">
    <property type="entry name" value="ZINC FINGER BED DOMAIN-CONTAINING PROTEIN 4"/>
    <property type="match status" value="1"/>
</dbReference>
<dbReference type="PANTHER" id="PTHR46481:SF10">
    <property type="entry name" value="ZINC FINGER BED DOMAIN-CONTAINING PROTEIN 39"/>
    <property type="match status" value="1"/>
</dbReference>
<evidence type="ECO:0000256" key="2">
    <source>
        <dbReference type="ARBA" id="ARBA00022723"/>
    </source>
</evidence>
<evidence type="ECO:0000256" key="4">
    <source>
        <dbReference type="ARBA" id="ARBA00022833"/>
    </source>
</evidence>
<dbReference type="OrthoDB" id="6769664at2759"/>
<name>A0A0T6B281_9SCAR</name>
<dbReference type="GO" id="GO:0005634">
    <property type="term" value="C:nucleus"/>
    <property type="evidence" value="ECO:0007669"/>
    <property type="project" value="UniProtKB-SubCell"/>
</dbReference>
<feature type="non-terminal residue" evidence="6">
    <location>
        <position position="355"/>
    </location>
</feature>
<evidence type="ECO:0000313" key="6">
    <source>
        <dbReference type="EMBL" id="KRT81457.1"/>
    </source>
</evidence>
<evidence type="ECO:0000256" key="5">
    <source>
        <dbReference type="ARBA" id="ARBA00023242"/>
    </source>
</evidence>
<dbReference type="InterPro" id="IPR052035">
    <property type="entry name" value="ZnF_BED_domain_contain"/>
</dbReference>
<gene>
    <name evidence="6" type="ORF">AMK59_6349</name>
</gene>
<dbReference type="AlphaFoldDB" id="A0A0T6B281"/>
<sequence length="355" mass="40498">MLGINVQYIKNKSLIIKTLALKELTPNWTSECLRSTISEVLSDYSIDVNQILTITTDDEENILKAVRDLDVGLVNPLENKDIKTEDFIAERIECIRCGRHILQLCVEDALESTEIKNRIEKCRSISKELENAGYKTQIVDCVENWNSTFNMIETLLDLREAINTLGLEHADVAIDSDTWSFIEEFIKIFSPINTAALRLQTEKLCFSDLYIITMSLLFEIENFPTTDMKSFLIESLNRTKVNLLENPLFTAAVFLDPRVKICLNAEQISRARECITSIHRRITSLAEVKSYSPLLLPLQIKEDTDEPSSSSSSVCQKPRSFSDYLLNMNPVSANEPIVSSFSQLESDFFLYERQP</sequence>
<reference evidence="6 7" key="1">
    <citation type="submission" date="2015-09" db="EMBL/GenBank/DDBJ databases">
        <title>Draft genome of the scarab beetle Oryctes borbonicus.</title>
        <authorList>
            <person name="Meyer J.M."/>
            <person name="Markov G.V."/>
            <person name="Baskaran P."/>
            <person name="Herrmann M."/>
            <person name="Sommer R.J."/>
            <person name="Roedelsperger C."/>
        </authorList>
    </citation>
    <scope>NUCLEOTIDE SEQUENCE [LARGE SCALE GENOMIC DNA]</scope>
    <source>
        <strain evidence="6">OB123</strain>
        <tissue evidence="6">Whole animal</tissue>
    </source>
</reference>
<keyword evidence="5" id="KW-0539">Nucleus</keyword>
<keyword evidence="4" id="KW-0862">Zinc</keyword>
<dbReference type="GO" id="GO:0008270">
    <property type="term" value="F:zinc ion binding"/>
    <property type="evidence" value="ECO:0007669"/>
    <property type="project" value="UniProtKB-KW"/>
</dbReference>
<proteinExistence type="predicted"/>
<dbReference type="InterPro" id="IPR012337">
    <property type="entry name" value="RNaseH-like_sf"/>
</dbReference>
<evidence type="ECO:0000256" key="3">
    <source>
        <dbReference type="ARBA" id="ARBA00022771"/>
    </source>
</evidence>
<organism evidence="6 7">
    <name type="scientific">Oryctes borbonicus</name>
    <dbReference type="NCBI Taxonomy" id="1629725"/>
    <lineage>
        <taxon>Eukaryota</taxon>
        <taxon>Metazoa</taxon>
        <taxon>Ecdysozoa</taxon>
        <taxon>Arthropoda</taxon>
        <taxon>Hexapoda</taxon>
        <taxon>Insecta</taxon>
        <taxon>Pterygota</taxon>
        <taxon>Neoptera</taxon>
        <taxon>Endopterygota</taxon>
        <taxon>Coleoptera</taxon>
        <taxon>Polyphaga</taxon>
        <taxon>Scarabaeiformia</taxon>
        <taxon>Scarabaeidae</taxon>
        <taxon>Dynastinae</taxon>
        <taxon>Oryctes</taxon>
    </lineage>
</organism>
<protein>
    <recommendedName>
        <fullName evidence="8">HAT C-terminal dimerisation domain-containing protein</fullName>
    </recommendedName>
</protein>
<keyword evidence="2" id="KW-0479">Metal-binding</keyword>
<comment type="caution">
    <text evidence="6">The sequence shown here is derived from an EMBL/GenBank/DDBJ whole genome shotgun (WGS) entry which is preliminary data.</text>
</comment>
<keyword evidence="7" id="KW-1185">Reference proteome</keyword>
<dbReference type="Proteomes" id="UP000051574">
    <property type="component" value="Unassembled WGS sequence"/>
</dbReference>
<comment type="subcellular location">
    <subcellularLocation>
        <location evidence="1">Nucleus</location>
    </subcellularLocation>
</comment>
<keyword evidence="3" id="KW-0863">Zinc-finger</keyword>
<dbReference type="EMBL" id="LJIG01016153">
    <property type="protein sequence ID" value="KRT81457.1"/>
    <property type="molecule type" value="Genomic_DNA"/>
</dbReference>
<evidence type="ECO:0000256" key="1">
    <source>
        <dbReference type="ARBA" id="ARBA00004123"/>
    </source>
</evidence>